<name>A0ABD5XBL2_9EURY</name>
<dbReference type="Pfam" id="PF13592">
    <property type="entry name" value="HTH_33"/>
    <property type="match status" value="1"/>
</dbReference>
<comment type="caution">
    <text evidence="2">The sequence shown here is derived from an EMBL/GenBank/DDBJ whole genome shotgun (WGS) entry which is preliminary data.</text>
</comment>
<dbReference type="Proteomes" id="UP001596414">
    <property type="component" value="Unassembled WGS sequence"/>
</dbReference>
<dbReference type="RefSeq" id="WP_368407979.1">
    <property type="nucleotide sequence ID" value="NZ_JAODIY010000001.1"/>
</dbReference>
<dbReference type="InterPro" id="IPR025959">
    <property type="entry name" value="Winged_HTH_dom"/>
</dbReference>
<feature type="domain" description="Winged helix-turn helix" evidence="1">
    <location>
        <begin position="2"/>
        <end position="42"/>
    </location>
</feature>
<organism evidence="2 3">
    <name type="scientific">Halovenus rubra</name>
    <dbReference type="NCBI Taxonomy" id="869890"/>
    <lineage>
        <taxon>Archaea</taxon>
        <taxon>Methanobacteriati</taxon>
        <taxon>Methanobacteriota</taxon>
        <taxon>Stenosarchaea group</taxon>
        <taxon>Halobacteria</taxon>
        <taxon>Halobacteriales</taxon>
        <taxon>Haloarculaceae</taxon>
        <taxon>Halovenus</taxon>
    </lineage>
</organism>
<sequence length="87" mass="10414">MLAEKFDVRCHPDHLHRHLRNLGFSYTRNRPEFPSQQDNLIELSLHASTKRLTHHKMYVLLTKYTHTSTLTSYFSSWLKHLNPIEQV</sequence>
<gene>
    <name evidence="2" type="ORF">ACFQJ7_10000</name>
</gene>
<evidence type="ECO:0000313" key="3">
    <source>
        <dbReference type="Proteomes" id="UP001596414"/>
    </source>
</evidence>
<dbReference type="AlphaFoldDB" id="A0ABD5XBL2"/>
<accession>A0ABD5XBL2</accession>
<protein>
    <submittedName>
        <fullName evidence="2">Winged helix-turn-helix domain-containing protein</fullName>
    </submittedName>
</protein>
<proteinExistence type="predicted"/>
<dbReference type="EMBL" id="JBHSZQ010000020">
    <property type="protein sequence ID" value="MFC7126363.1"/>
    <property type="molecule type" value="Genomic_DNA"/>
</dbReference>
<reference evidence="2 3" key="1">
    <citation type="journal article" date="2014" name="Int. J. Syst. Evol. Microbiol.">
        <title>Complete genome sequence of Corynebacterium casei LMG S-19264T (=DSM 44701T), isolated from a smear-ripened cheese.</title>
        <authorList>
            <consortium name="US DOE Joint Genome Institute (JGI-PGF)"/>
            <person name="Walter F."/>
            <person name="Albersmeier A."/>
            <person name="Kalinowski J."/>
            <person name="Ruckert C."/>
        </authorList>
    </citation>
    <scope>NUCLEOTIDE SEQUENCE [LARGE SCALE GENOMIC DNA]</scope>
    <source>
        <strain evidence="2 3">CGMCC 4.7215</strain>
    </source>
</reference>
<evidence type="ECO:0000313" key="2">
    <source>
        <dbReference type="EMBL" id="MFC7126363.1"/>
    </source>
</evidence>
<evidence type="ECO:0000259" key="1">
    <source>
        <dbReference type="Pfam" id="PF13592"/>
    </source>
</evidence>